<protein>
    <submittedName>
        <fullName evidence="2">Uncharacterized membrane protein, DUF485 family</fullName>
    </submittedName>
</protein>
<feature type="transmembrane region" description="Helical" evidence="1">
    <location>
        <begin position="25"/>
        <end position="46"/>
    </location>
</feature>
<dbReference type="InterPro" id="IPR052959">
    <property type="entry name" value="Inner_membrane_assoc"/>
</dbReference>
<keyword evidence="1" id="KW-0472">Membrane</keyword>
<proteinExistence type="predicted"/>
<evidence type="ECO:0000256" key="1">
    <source>
        <dbReference type="SAM" id="Phobius"/>
    </source>
</evidence>
<evidence type="ECO:0000313" key="2">
    <source>
        <dbReference type="EMBL" id="SMP20666.1"/>
    </source>
</evidence>
<gene>
    <name evidence="2" type="ORF">SAMN06264868_1213</name>
</gene>
<feature type="transmembrane region" description="Helical" evidence="1">
    <location>
        <begin position="66"/>
        <end position="85"/>
    </location>
</feature>
<dbReference type="Proteomes" id="UP001157947">
    <property type="component" value="Unassembled WGS sequence"/>
</dbReference>
<keyword evidence="1" id="KW-1133">Transmembrane helix</keyword>
<reference evidence="2" key="1">
    <citation type="submission" date="2017-05" db="EMBL/GenBank/DDBJ databases">
        <authorList>
            <person name="Varghese N."/>
            <person name="Submissions S."/>
        </authorList>
    </citation>
    <scope>NUCLEOTIDE SEQUENCE</scope>
    <source>
        <strain evidence="2">DSM 18763</strain>
    </source>
</reference>
<accession>A0AA45WPB0</accession>
<comment type="caution">
    <text evidence="2">The sequence shown here is derived from an EMBL/GenBank/DDBJ whole genome shotgun (WGS) entry which is preliminary data.</text>
</comment>
<name>A0AA45WPB0_9AQUI</name>
<keyword evidence="3" id="KW-1185">Reference proteome</keyword>
<dbReference type="PANTHER" id="PTHR38598">
    <property type="entry name" value="INNER MEMBRANE PROTEIN YJCH"/>
    <property type="match status" value="1"/>
</dbReference>
<dbReference type="Pfam" id="PF04341">
    <property type="entry name" value="DUF485"/>
    <property type="match status" value="1"/>
</dbReference>
<dbReference type="RefSeq" id="WP_265134387.1">
    <property type="nucleotide sequence ID" value="NZ_FXTX01000021.1"/>
</dbReference>
<keyword evidence="1" id="KW-0812">Transmembrane</keyword>
<organism evidence="2 3">
    <name type="scientific">Venenivibrio stagnispumantis</name>
    <dbReference type="NCBI Taxonomy" id="407998"/>
    <lineage>
        <taxon>Bacteria</taxon>
        <taxon>Pseudomonadati</taxon>
        <taxon>Aquificota</taxon>
        <taxon>Aquificia</taxon>
        <taxon>Aquificales</taxon>
        <taxon>Hydrogenothermaceae</taxon>
        <taxon>Venenivibrio</taxon>
    </lineage>
</organism>
<dbReference type="InterPro" id="IPR007436">
    <property type="entry name" value="DUF485"/>
</dbReference>
<dbReference type="PANTHER" id="PTHR38598:SF1">
    <property type="entry name" value="INNER MEMBRANE PROTEIN YJCH"/>
    <property type="match status" value="1"/>
</dbReference>
<dbReference type="AlphaFoldDB" id="A0AA45WPB0"/>
<dbReference type="EMBL" id="FXTX01000021">
    <property type="protein sequence ID" value="SMP20666.1"/>
    <property type="molecule type" value="Genomic_DNA"/>
</dbReference>
<sequence>MDYKLVEKIKSLPEFQKLVAERNKIMITLTAIELIVYFGFILLVAFNKEFLATKLGDGVTTIGIPIGIGVIVISFLLTGVYVYIANKEYDELSEKIKEKVKKEV</sequence>
<evidence type="ECO:0000313" key="3">
    <source>
        <dbReference type="Proteomes" id="UP001157947"/>
    </source>
</evidence>
<dbReference type="GO" id="GO:0005886">
    <property type="term" value="C:plasma membrane"/>
    <property type="evidence" value="ECO:0007669"/>
    <property type="project" value="TreeGrafter"/>
</dbReference>